<reference evidence="2 3" key="1">
    <citation type="submission" date="2016-03" db="EMBL/GenBank/DDBJ databases">
        <title>Chemosynthetic sulphur-oxidizing symbionts of marine invertebrate animals are capable of nitrogen fixation.</title>
        <authorList>
            <person name="Petersen J.M."/>
            <person name="Kemper A."/>
            <person name="Gruber-Vodicka H."/>
            <person name="Cardini U."/>
            <person name="Geest Mvander."/>
            <person name="Kleiner M."/>
            <person name="Bulgheresi S."/>
            <person name="Fussmann M."/>
            <person name="Herbold C."/>
            <person name="Seah B.K.B."/>
            <person name="Antony C.Paul."/>
            <person name="Liu D."/>
            <person name="Belitz A."/>
            <person name="Weber M."/>
        </authorList>
    </citation>
    <scope>NUCLEOTIDE SEQUENCE [LARGE SCALE GENOMIC DNA]</scope>
    <source>
        <strain evidence="2">G_D</strain>
    </source>
</reference>
<keyword evidence="3" id="KW-1185">Reference proteome</keyword>
<gene>
    <name evidence="2" type="ORF">A3196_10850</name>
</gene>
<evidence type="ECO:0000259" key="1">
    <source>
        <dbReference type="Pfam" id="PF00534"/>
    </source>
</evidence>
<dbReference type="STRING" id="1818881.A3196_10850"/>
<dbReference type="EMBL" id="LVJZ01000003">
    <property type="protein sequence ID" value="ODB97213.1"/>
    <property type="molecule type" value="Genomic_DNA"/>
</dbReference>
<dbReference type="AlphaFoldDB" id="A0A1E2UR54"/>
<dbReference type="Proteomes" id="UP000094849">
    <property type="component" value="Unassembled WGS sequence"/>
</dbReference>
<comment type="caution">
    <text evidence="2">The sequence shown here is derived from an EMBL/GenBank/DDBJ whole genome shotgun (WGS) entry which is preliminary data.</text>
</comment>
<dbReference type="SUPFAM" id="SSF53756">
    <property type="entry name" value="UDP-Glycosyltransferase/glycogen phosphorylase"/>
    <property type="match status" value="1"/>
</dbReference>
<accession>A0A1E2UR54</accession>
<dbReference type="GO" id="GO:0016758">
    <property type="term" value="F:hexosyltransferase activity"/>
    <property type="evidence" value="ECO:0007669"/>
    <property type="project" value="TreeGrafter"/>
</dbReference>
<evidence type="ECO:0000313" key="3">
    <source>
        <dbReference type="Proteomes" id="UP000094849"/>
    </source>
</evidence>
<proteinExistence type="predicted"/>
<dbReference type="Pfam" id="PF00534">
    <property type="entry name" value="Glycos_transf_1"/>
    <property type="match status" value="1"/>
</dbReference>
<feature type="domain" description="Glycosyl transferase family 1" evidence="1">
    <location>
        <begin position="19"/>
        <end position="161"/>
    </location>
</feature>
<dbReference type="InterPro" id="IPR050194">
    <property type="entry name" value="Glycosyltransferase_grp1"/>
</dbReference>
<dbReference type="Gene3D" id="3.40.50.2000">
    <property type="entry name" value="Glycogen Phosphorylase B"/>
    <property type="match status" value="1"/>
</dbReference>
<sequence length="209" mass="23764">MKWHVVRNIENKRSKVPLHKKKPTDNQSLKIGYIGAITPVKGISKLIESFISISNINLRLYIAGSGNTEYVNELKTLSQNFPIIWMGQVQPDVFYNDIDCVVVSSLWHEPQALVVVEAINRGIPIVATRRGGNTEMITEYKAGMLYEPNNNNELINILKEISSYSRHGWRASIPNKYPGLEKANQLAVNEYKKYYQTIEEILVGCVTKQ</sequence>
<organism evidence="2 3">
    <name type="scientific">Candidatus Thiodiazotropha endoloripes</name>
    <dbReference type="NCBI Taxonomy" id="1818881"/>
    <lineage>
        <taxon>Bacteria</taxon>
        <taxon>Pseudomonadati</taxon>
        <taxon>Pseudomonadota</taxon>
        <taxon>Gammaproteobacteria</taxon>
        <taxon>Chromatiales</taxon>
        <taxon>Sedimenticolaceae</taxon>
        <taxon>Candidatus Thiodiazotropha</taxon>
    </lineage>
</organism>
<dbReference type="InterPro" id="IPR001296">
    <property type="entry name" value="Glyco_trans_1"/>
</dbReference>
<protein>
    <recommendedName>
        <fullName evidence="1">Glycosyl transferase family 1 domain-containing protein</fullName>
    </recommendedName>
</protein>
<evidence type="ECO:0000313" key="2">
    <source>
        <dbReference type="EMBL" id="ODB97213.1"/>
    </source>
</evidence>
<dbReference type="PANTHER" id="PTHR45947:SF3">
    <property type="entry name" value="SULFOQUINOVOSYL TRANSFERASE SQD2"/>
    <property type="match status" value="1"/>
</dbReference>
<dbReference type="PANTHER" id="PTHR45947">
    <property type="entry name" value="SULFOQUINOVOSYL TRANSFERASE SQD2"/>
    <property type="match status" value="1"/>
</dbReference>
<name>A0A1E2UR54_9GAMM</name>